<gene>
    <name evidence="2" type="ORF">D0544_06605</name>
</gene>
<evidence type="ECO:0000256" key="1">
    <source>
        <dbReference type="SAM" id="MobiDB-lite"/>
    </source>
</evidence>
<organism evidence="2 3">
    <name type="scientific">Aestuariirhabdus litorea</name>
    <dbReference type="NCBI Taxonomy" id="2528527"/>
    <lineage>
        <taxon>Bacteria</taxon>
        <taxon>Pseudomonadati</taxon>
        <taxon>Pseudomonadota</taxon>
        <taxon>Gammaproteobacteria</taxon>
        <taxon>Oceanospirillales</taxon>
        <taxon>Aestuariirhabdaceae</taxon>
        <taxon>Aestuariirhabdus</taxon>
    </lineage>
</organism>
<proteinExistence type="predicted"/>
<name>A0A3P3VPV4_9GAMM</name>
<keyword evidence="3" id="KW-1185">Reference proteome</keyword>
<reference evidence="2 3" key="1">
    <citation type="submission" date="2018-08" db="EMBL/GenBank/DDBJ databases">
        <authorList>
            <person name="Khan S.A."/>
        </authorList>
    </citation>
    <scope>NUCLEOTIDE SEQUENCE [LARGE SCALE GENOMIC DNA]</scope>
    <source>
        <strain evidence="2 3">GTF-13</strain>
    </source>
</reference>
<dbReference type="RefSeq" id="WP_125015194.1">
    <property type="nucleotide sequence ID" value="NZ_QWEZ01000001.1"/>
</dbReference>
<comment type="caution">
    <text evidence="2">The sequence shown here is derived from an EMBL/GenBank/DDBJ whole genome shotgun (WGS) entry which is preliminary data.</text>
</comment>
<evidence type="ECO:0000313" key="2">
    <source>
        <dbReference type="EMBL" id="RRJ84765.1"/>
    </source>
</evidence>
<protein>
    <submittedName>
        <fullName evidence="2">Uncharacterized protein</fullName>
    </submittedName>
</protein>
<accession>A0A3P3VPV4</accession>
<dbReference type="Proteomes" id="UP000280792">
    <property type="component" value="Unassembled WGS sequence"/>
</dbReference>
<dbReference type="AlphaFoldDB" id="A0A3P3VPV4"/>
<sequence>MLLVKSLDWNNQLASYGVSVLHYQNGRVVVLTELDGNPGMPIPQAAERYLQNLQEKGLWHPDELDSLCFVEHLPAMRYTPEHFQRIVPRLDRDNRVYAIDWTPLDTELKAMIADTLRCHTPIPLRDAYPSPLREESEDTASLTAAVG</sequence>
<feature type="region of interest" description="Disordered" evidence="1">
    <location>
        <begin position="127"/>
        <end position="147"/>
    </location>
</feature>
<dbReference type="EMBL" id="QWEZ01000001">
    <property type="protein sequence ID" value="RRJ84765.1"/>
    <property type="molecule type" value="Genomic_DNA"/>
</dbReference>
<evidence type="ECO:0000313" key="3">
    <source>
        <dbReference type="Proteomes" id="UP000280792"/>
    </source>
</evidence>
<reference evidence="2 3" key="2">
    <citation type="submission" date="2018-12" db="EMBL/GenBank/DDBJ databases">
        <title>Simiduia agarivorans gen. nov., sp. nov., a marine, agarolytic bacterium isolated from shallow coastal water from Keelung, Taiwan.</title>
        <authorList>
            <person name="Shieh W.Y."/>
        </authorList>
    </citation>
    <scope>NUCLEOTIDE SEQUENCE [LARGE SCALE GENOMIC DNA]</scope>
    <source>
        <strain evidence="2 3">GTF-13</strain>
    </source>
</reference>